<keyword evidence="3" id="KW-0614">Plasmid</keyword>
<name>A0A9P1JU18_9PROT</name>
<evidence type="ECO:0008006" key="5">
    <source>
        <dbReference type="Google" id="ProtNLM"/>
    </source>
</evidence>
<sequence>MWGVWLSVPDPALPNAHAVTEHDRAPHRAVVFGAAGTALTTDERAFFRDADPLGFILFRRNCDTPEQVRALVAEMRAAVGRADAPVLIDQEGGRVAPHAPAALAGLSADARVRRPRGPRRCRRAGGRPDQRPAAGADAGGLRRDGGLRPGLRRAGGGCPRHHRRPRLLRRSGPCGRSGAGDLRGADGRRRAAGRQASARPWPGLHRQPRRAAGCGRPARCAGGHRLRALPRPG</sequence>
<protein>
    <recommendedName>
        <fullName evidence="5">Glycoside hydrolase family 3 N-terminal domain-containing protein</fullName>
    </recommendedName>
</protein>
<dbReference type="Gene3D" id="3.20.20.300">
    <property type="entry name" value="Glycoside hydrolase, family 3, N-terminal domain"/>
    <property type="match status" value="1"/>
</dbReference>
<dbReference type="AlphaFoldDB" id="A0A9P1JU18"/>
<evidence type="ECO:0000313" key="4">
    <source>
        <dbReference type="Proteomes" id="UP000007319"/>
    </source>
</evidence>
<feature type="compositionally biased region" description="Basic residues" evidence="2">
    <location>
        <begin position="222"/>
        <end position="233"/>
    </location>
</feature>
<feature type="compositionally biased region" description="Low complexity" evidence="2">
    <location>
        <begin position="170"/>
        <end position="182"/>
    </location>
</feature>
<dbReference type="EMBL" id="HE577328">
    <property type="protein sequence ID" value="CCC99797.1"/>
    <property type="molecule type" value="Genomic_DNA"/>
</dbReference>
<evidence type="ECO:0000313" key="3">
    <source>
        <dbReference type="EMBL" id="CCC99797.1"/>
    </source>
</evidence>
<evidence type="ECO:0000256" key="2">
    <source>
        <dbReference type="SAM" id="MobiDB-lite"/>
    </source>
</evidence>
<dbReference type="KEGG" id="abs:AZOBR_p120115"/>
<dbReference type="GO" id="GO:0004553">
    <property type="term" value="F:hydrolase activity, hydrolyzing O-glycosyl compounds"/>
    <property type="evidence" value="ECO:0007669"/>
    <property type="project" value="InterPro"/>
</dbReference>
<feature type="compositionally biased region" description="Basic residues" evidence="2">
    <location>
        <begin position="113"/>
        <end position="125"/>
    </location>
</feature>
<gene>
    <name evidence="3" type="ORF">AZOBR_p120115</name>
</gene>
<dbReference type="InterPro" id="IPR017853">
    <property type="entry name" value="GH"/>
</dbReference>
<geneLocation type="plasmid" evidence="3 4">
    <name>AZOBR_p1</name>
</geneLocation>
<accession>A0A9P1JU18</accession>
<dbReference type="Proteomes" id="UP000007319">
    <property type="component" value="Plasmid AZOBR_p1"/>
</dbReference>
<keyword evidence="4" id="KW-1185">Reference proteome</keyword>
<organism evidence="3 4">
    <name type="scientific">Azospirillum baldaniorum</name>
    <dbReference type="NCBI Taxonomy" id="1064539"/>
    <lineage>
        <taxon>Bacteria</taxon>
        <taxon>Pseudomonadati</taxon>
        <taxon>Pseudomonadota</taxon>
        <taxon>Alphaproteobacteria</taxon>
        <taxon>Rhodospirillales</taxon>
        <taxon>Azospirillaceae</taxon>
        <taxon>Azospirillum</taxon>
    </lineage>
</organism>
<feature type="compositionally biased region" description="Low complexity" evidence="2">
    <location>
        <begin position="210"/>
        <end position="221"/>
    </location>
</feature>
<proteinExistence type="predicted"/>
<feature type="compositionally biased region" description="Basic residues" evidence="2">
    <location>
        <begin position="159"/>
        <end position="169"/>
    </location>
</feature>
<reference evidence="3 4" key="1">
    <citation type="journal article" date="2011" name="PLoS Genet.">
        <title>Azospirillum genomes reveal transition of bacteria from aquatic to terrestrial environments.</title>
        <authorList>
            <person name="Wisniewski-Dye F."/>
            <person name="Borziak K."/>
            <person name="Khalsa-Moyers G."/>
            <person name="Alexandre G."/>
            <person name="Sukharnikov L.O."/>
            <person name="Wuichet K."/>
            <person name="Hurst G.B."/>
            <person name="McDonald W.H."/>
            <person name="Robertson J.S."/>
            <person name="Barbe V."/>
            <person name="Calteau A."/>
            <person name="Rouy Z."/>
            <person name="Mangenot S."/>
            <person name="Prigent-Combaret C."/>
            <person name="Normand P."/>
            <person name="Boyer M."/>
            <person name="Siguier P."/>
            <person name="Dessaux Y."/>
            <person name="Elmerich C."/>
            <person name="Condemine G."/>
            <person name="Krishnen G."/>
            <person name="Kennedy I."/>
            <person name="Paterson A.H."/>
            <person name="Gonzalez V."/>
            <person name="Mavingui P."/>
            <person name="Zhulin I.B."/>
        </authorList>
    </citation>
    <scope>NUCLEOTIDE SEQUENCE [LARGE SCALE GENOMIC DNA]</scope>
    <source>
        <strain evidence="3 4">Sp245</strain>
    </source>
</reference>
<dbReference type="SUPFAM" id="SSF51445">
    <property type="entry name" value="(Trans)glycosidases"/>
    <property type="match status" value="1"/>
</dbReference>
<dbReference type="InterPro" id="IPR036962">
    <property type="entry name" value="Glyco_hydro_3_N_sf"/>
</dbReference>
<dbReference type="GO" id="GO:0005975">
    <property type="term" value="P:carbohydrate metabolic process"/>
    <property type="evidence" value="ECO:0007669"/>
    <property type="project" value="InterPro"/>
</dbReference>
<evidence type="ECO:0000256" key="1">
    <source>
        <dbReference type="ARBA" id="ARBA00022801"/>
    </source>
</evidence>
<keyword evidence="1" id="KW-0378">Hydrolase</keyword>
<feature type="region of interest" description="Disordered" evidence="2">
    <location>
        <begin position="106"/>
        <end position="233"/>
    </location>
</feature>